<dbReference type="GO" id="GO:0005886">
    <property type="term" value="C:plasma membrane"/>
    <property type="evidence" value="ECO:0007669"/>
    <property type="project" value="TreeGrafter"/>
</dbReference>
<feature type="transmembrane region" description="Helical" evidence="1">
    <location>
        <begin position="108"/>
        <end position="126"/>
    </location>
</feature>
<dbReference type="PANTHER" id="PTHR35813">
    <property type="entry name" value="INNER MEMBRANE PROTEIN YBAN"/>
    <property type="match status" value="1"/>
</dbReference>
<feature type="transmembrane region" description="Helical" evidence="1">
    <location>
        <begin position="20"/>
        <end position="52"/>
    </location>
</feature>
<protein>
    <submittedName>
        <fullName evidence="2">DUF454 domain-containing protein</fullName>
    </submittedName>
</protein>
<dbReference type="PIRSF" id="PIRSF016789">
    <property type="entry name" value="DUF454"/>
    <property type="match status" value="1"/>
</dbReference>
<dbReference type="EMBL" id="QYRN01000010">
    <property type="protein sequence ID" value="RIX98508.1"/>
    <property type="molecule type" value="Genomic_DNA"/>
</dbReference>
<keyword evidence="3" id="KW-1185">Reference proteome</keyword>
<reference evidence="3" key="1">
    <citation type="submission" date="2018-09" db="EMBL/GenBank/DDBJ databases">
        <authorList>
            <person name="Tuo L."/>
        </authorList>
    </citation>
    <scope>NUCLEOTIDE SEQUENCE [LARGE SCALE GENOMIC DNA]</scope>
    <source>
        <strain evidence="3">M2BS4Y-1</strain>
    </source>
</reference>
<evidence type="ECO:0000256" key="1">
    <source>
        <dbReference type="SAM" id="Phobius"/>
    </source>
</evidence>
<keyword evidence="1" id="KW-1133">Transmembrane helix</keyword>
<dbReference type="Proteomes" id="UP000265750">
    <property type="component" value="Unassembled WGS sequence"/>
</dbReference>
<evidence type="ECO:0000313" key="2">
    <source>
        <dbReference type="EMBL" id="RIX98508.1"/>
    </source>
</evidence>
<dbReference type="Pfam" id="PF04304">
    <property type="entry name" value="DUF454"/>
    <property type="match status" value="1"/>
</dbReference>
<keyword evidence="1" id="KW-0812">Transmembrane</keyword>
<keyword evidence="1" id="KW-0472">Membrane</keyword>
<dbReference type="InterPro" id="IPR007401">
    <property type="entry name" value="DUF454"/>
</dbReference>
<comment type="caution">
    <text evidence="2">The sequence shown here is derived from an EMBL/GenBank/DDBJ whole genome shotgun (WGS) entry which is preliminary data.</text>
</comment>
<gene>
    <name evidence="2" type="ORF">D3218_17055</name>
</gene>
<dbReference type="AlphaFoldDB" id="A0A3A1WH77"/>
<feature type="transmembrane region" description="Helical" evidence="1">
    <location>
        <begin position="85"/>
        <end position="102"/>
    </location>
</feature>
<name>A0A3A1WH77_9HYPH</name>
<sequence>MGASGHAPKGGRLRRLAFHALASVSLLLALAGVVLPGLPATPFLLLAAWAAARGSPELAARIETHPRLGPLLVNWRERRAVPRRAKVLAVLSMGASLGILAWSGAPRFVVAGVAAILACVAAYLLTRPSR</sequence>
<proteinExistence type="predicted"/>
<dbReference type="OrthoDB" id="9816293at2"/>
<organism evidence="2 3">
    <name type="scientific">Aureimonas flava</name>
    <dbReference type="NCBI Taxonomy" id="2320271"/>
    <lineage>
        <taxon>Bacteria</taxon>
        <taxon>Pseudomonadati</taxon>
        <taxon>Pseudomonadota</taxon>
        <taxon>Alphaproteobacteria</taxon>
        <taxon>Hyphomicrobiales</taxon>
        <taxon>Aurantimonadaceae</taxon>
        <taxon>Aureimonas</taxon>
    </lineage>
</organism>
<dbReference type="PANTHER" id="PTHR35813:SF1">
    <property type="entry name" value="INNER MEMBRANE PROTEIN YBAN"/>
    <property type="match status" value="1"/>
</dbReference>
<evidence type="ECO:0000313" key="3">
    <source>
        <dbReference type="Proteomes" id="UP000265750"/>
    </source>
</evidence>
<accession>A0A3A1WH77</accession>